<dbReference type="InterPro" id="IPR050126">
    <property type="entry name" value="Ap4A_hydrolase"/>
</dbReference>
<dbReference type="RefSeq" id="WP_012142614.1">
    <property type="nucleotide sequence ID" value="NC_009831.1"/>
</dbReference>
<dbReference type="eggNOG" id="COG0639">
    <property type="taxonomic scope" value="Bacteria"/>
</dbReference>
<name>A8FVK6_SHESH</name>
<dbReference type="EMBL" id="CP000821">
    <property type="protein sequence ID" value="ABV36879.1"/>
    <property type="molecule type" value="Genomic_DNA"/>
</dbReference>
<organism evidence="2 3">
    <name type="scientific">Shewanella sediminis (strain HAW-EB3)</name>
    <dbReference type="NCBI Taxonomy" id="425104"/>
    <lineage>
        <taxon>Bacteria</taxon>
        <taxon>Pseudomonadati</taxon>
        <taxon>Pseudomonadota</taxon>
        <taxon>Gammaproteobacteria</taxon>
        <taxon>Alteromonadales</taxon>
        <taxon>Shewanellaceae</taxon>
        <taxon>Shewanella</taxon>
    </lineage>
</organism>
<reference evidence="2 3" key="1">
    <citation type="submission" date="2007-08" db="EMBL/GenBank/DDBJ databases">
        <title>Complete sequence of Shewanella sediminis HAW-EB3.</title>
        <authorList>
            <consortium name="US DOE Joint Genome Institute"/>
            <person name="Copeland A."/>
            <person name="Lucas S."/>
            <person name="Lapidus A."/>
            <person name="Barry K."/>
            <person name="Glavina del Rio T."/>
            <person name="Dalin E."/>
            <person name="Tice H."/>
            <person name="Pitluck S."/>
            <person name="Chertkov O."/>
            <person name="Brettin T."/>
            <person name="Bruce D."/>
            <person name="Detter J.C."/>
            <person name="Han C."/>
            <person name="Schmutz J."/>
            <person name="Larimer F."/>
            <person name="Land M."/>
            <person name="Hauser L."/>
            <person name="Kyrpides N."/>
            <person name="Kim E."/>
            <person name="Zhao J.-S."/>
            <person name="Richardson P."/>
        </authorList>
    </citation>
    <scope>NUCLEOTIDE SEQUENCE [LARGE SCALE GENOMIC DNA]</scope>
    <source>
        <strain evidence="2 3">HAW-EB3</strain>
    </source>
</reference>
<dbReference type="HOGENOM" id="CLU_055439_0_0_6"/>
<evidence type="ECO:0000313" key="2">
    <source>
        <dbReference type="EMBL" id="ABV36879.1"/>
    </source>
</evidence>
<dbReference type="PANTHER" id="PTHR42850:SF7">
    <property type="entry name" value="BIS(5'-NUCLEOSYL)-TETRAPHOSPHATASE PRPE [ASYMMETRICAL]"/>
    <property type="match status" value="1"/>
</dbReference>
<protein>
    <recommendedName>
        <fullName evidence="1">Calcineurin-like phosphoesterase domain-containing protein</fullName>
    </recommendedName>
</protein>
<dbReference type="InterPro" id="IPR004843">
    <property type="entry name" value="Calcineurin-like_PHP"/>
</dbReference>
<gene>
    <name evidence="2" type="ordered locus">Ssed_2270</name>
</gene>
<feature type="domain" description="Calcineurin-like phosphoesterase" evidence="1">
    <location>
        <begin position="13"/>
        <end position="150"/>
    </location>
</feature>
<proteinExistence type="predicted"/>
<evidence type="ECO:0000313" key="3">
    <source>
        <dbReference type="Proteomes" id="UP000002015"/>
    </source>
</evidence>
<dbReference type="PANTHER" id="PTHR42850">
    <property type="entry name" value="METALLOPHOSPHOESTERASE"/>
    <property type="match status" value="1"/>
</dbReference>
<dbReference type="KEGG" id="sse:Ssed_2270"/>
<dbReference type="GO" id="GO:0005737">
    <property type="term" value="C:cytoplasm"/>
    <property type="evidence" value="ECO:0007669"/>
    <property type="project" value="TreeGrafter"/>
</dbReference>
<dbReference type="GO" id="GO:0016791">
    <property type="term" value="F:phosphatase activity"/>
    <property type="evidence" value="ECO:0007669"/>
    <property type="project" value="TreeGrafter"/>
</dbReference>
<dbReference type="AlphaFoldDB" id="A8FVK6"/>
<accession>A8FVK6</accession>
<keyword evidence="3" id="KW-1185">Reference proteome</keyword>
<sequence length="454" mass="52070">MIKITKDETDGLIFIGDLHGQYQKLIDLLEQLDFNLDDSSSNAEFSKLVFMGDLIDNKPENAVQQVETLELVKSLVDSGHAYCLLGNHEFNAVCWASAHPLTDEPLRTHSVNNYKQHQVFLDTVTENSRLHMKWIEWFKTLPLFIDFGDVRAVHACWDDVAIQRVLPYLDGDHALQHNVWFKAADKKHELYSLVETLLKGPEIALPKGYSFKDKTGTERHHIRVRWWIINAITYKDIAQVQASAVENIPSIALPVAFLNKPQTIPVVIGHYTLNNEPGPLNAKVACVDYNAASEDGDLIAYYWSRYDEAFTACGFYCHRDLDLHEKSSYELMKDDYEKVIESFNHGGEYSALEESFAVKVDNILLQEWDPIGVNGVEECRDEYYFAIYDITLLGIYGSIEQLKSHLEFLEVHYILSDREDVRERCGRVAHLINKMAEQTRSNTNINVIPMRYGC</sequence>
<dbReference type="STRING" id="425104.Ssed_2270"/>
<dbReference type="SUPFAM" id="SSF56300">
    <property type="entry name" value="Metallo-dependent phosphatases"/>
    <property type="match status" value="1"/>
</dbReference>
<evidence type="ECO:0000259" key="1">
    <source>
        <dbReference type="Pfam" id="PF00149"/>
    </source>
</evidence>
<dbReference type="Gene3D" id="3.60.21.10">
    <property type="match status" value="1"/>
</dbReference>
<dbReference type="InterPro" id="IPR029052">
    <property type="entry name" value="Metallo-depent_PP-like"/>
</dbReference>
<dbReference type="OrthoDB" id="9807890at2"/>
<dbReference type="Pfam" id="PF00149">
    <property type="entry name" value="Metallophos"/>
    <property type="match status" value="1"/>
</dbReference>
<dbReference type="Proteomes" id="UP000002015">
    <property type="component" value="Chromosome"/>
</dbReference>